<dbReference type="Pfam" id="PF06429">
    <property type="entry name" value="Flg_bbr_C"/>
    <property type="match status" value="1"/>
</dbReference>
<feature type="domain" description="Flagellar hook-associated protein 1 D3" evidence="9">
    <location>
        <begin position="456"/>
        <end position="541"/>
    </location>
</feature>
<evidence type="ECO:0000256" key="5">
    <source>
        <dbReference type="ARBA" id="ARBA00023143"/>
    </source>
</evidence>
<dbReference type="GO" id="GO:0044780">
    <property type="term" value="P:bacterial-type flagellum assembly"/>
    <property type="evidence" value="ECO:0007669"/>
    <property type="project" value="InterPro"/>
</dbReference>
<dbReference type="InterPro" id="IPR049474">
    <property type="entry name" value="FlgK_D3"/>
</dbReference>
<dbReference type="Pfam" id="PF21158">
    <property type="entry name" value="flgK_1st_1"/>
    <property type="match status" value="1"/>
</dbReference>
<dbReference type="AlphaFoldDB" id="A0A1J5RMN7"/>
<gene>
    <name evidence="11" type="primary">flgK_7</name>
    <name evidence="11" type="ORF">GALL_247540</name>
</gene>
<dbReference type="PANTHER" id="PTHR30033">
    <property type="entry name" value="FLAGELLAR HOOK-ASSOCIATED PROTEIN 1"/>
    <property type="match status" value="1"/>
</dbReference>
<evidence type="ECO:0000313" key="11">
    <source>
        <dbReference type="EMBL" id="OIQ93332.1"/>
    </source>
</evidence>
<dbReference type="InterPro" id="IPR002371">
    <property type="entry name" value="FlgK"/>
</dbReference>
<dbReference type="GO" id="GO:0005576">
    <property type="term" value="C:extracellular region"/>
    <property type="evidence" value="ECO:0007669"/>
    <property type="project" value="UniProtKB-SubCell"/>
</dbReference>
<comment type="subcellular location">
    <subcellularLocation>
        <location evidence="1">Bacterial flagellum</location>
    </subcellularLocation>
    <subcellularLocation>
        <location evidence="2">Secreted</location>
    </subcellularLocation>
</comment>
<comment type="caution">
    <text evidence="11">The sequence shown here is derived from an EMBL/GenBank/DDBJ whole genome shotgun (WGS) entry which is preliminary data.</text>
</comment>
<feature type="domain" description="Flagellar basal-body/hook protein C-terminal" evidence="7">
    <location>
        <begin position="723"/>
        <end position="760"/>
    </location>
</feature>
<protein>
    <submittedName>
        <fullName evidence="11">Flagellar hook-associated protein 1</fullName>
    </submittedName>
</protein>
<dbReference type="NCBIfam" id="TIGR02492">
    <property type="entry name" value="flgK_ends"/>
    <property type="match status" value="1"/>
</dbReference>
<reference evidence="11" key="1">
    <citation type="submission" date="2016-10" db="EMBL/GenBank/DDBJ databases">
        <title>Sequence of Gallionella enrichment culture.</title>
        <authorList>
            <person name="Poehlein A."/>
            <person name="Muehling M."/>
            <person name="Daniel R."/>
        </authorList>
    </citation>
    <scope>NUCLEOTIDE SEQUENCE</scope>
</reference>
<evidence type="ECO:0000256" key="3">
    <source>
        <dbReference type="ARBA" id="ARBA00009677"/>
    </source>
</evidence>
<organism evidence="11">
    <name type="scientific">mine drainage metagenome</name>
    <dbReference type="NCBI Taxonomy" id="410659"/>
    <lineage>
        <taxon>unclassified sequences</taxon>
        <taxon>metagenomes</taxon>
        <taxon>ecological metagenomes</taxon>
    </lineage>
</organism>
<sequence length="762" mass="76794">MSTSLLSIGLTGLNAAQAGILTTGNNIANASTPGYNREQIVQATAIPNLTGGGFIGQGTNVQTVTRSYSQYLNTQLLSAQTGAASLTSYGAQIAQIDNMLADPSAGLSPALANFFQGVQQAAANPASIPSRQAMLSNAQALVSSFQSINQTLQGIRDGTNTQISGEVTLINSYASQLAAVNQQIVLAQAGNNQPANSLLDQRDQLVSSLNKEIGVSTAIQSDGTYNVFIGNGQPLVVGNQAATLSTVQDPNDPQKTAVAFQVPGGTRAILSDSLLSGGTLGGLVGFRDNSLDSAQNQLGLIAIGLATSFNAQSQLGQDLNGNLGGKFFSVSSPAIIANSLNSDYKTLTTLPAATVSDVSKLTASDYRLTANGGGKYTLLNLSDNTTVASGLTVDPVTGNLTDASQTPSVTAFDGLTINVSSAPASGDSFLIQPTRNGAANIAVSLSDPNAIALAAPIVTAASQKNSSTATISPGVVSNTAATLAAPFTITYQSGPPAGFTGFPVGSTVIVDGTSYQITGPTMAVPTGANISVDGVGVAISGSAPVANDTITFNPPRIAPTNVGGSTVTVGTVTSTNSLPAAAITLTYDATSNTLSGFPVGAKVTVNGTTTTIASPTTSVAYTSGATIAFNGISFAISGTPNTGDTFTVGPNANGVSDSRNGLLLGQLQTAKILESTGGSPTASLQDAYSQIVSEVGNKAREVQVTGAAQTSLATQAQTARDSFSAVNLDEEAANLIQYQQAYQASAKMITIAGKLFDSILGI</sequence>
<dbReference type="PRINTS" id="PR01005">
    <property type="entry name" value="FLGHOOKAP1"/>
</dbReference>
<dbReference type="Pfam" id="PF21159">
    <property type="entry name" value="FlgK_2nd"/>
    <property type="match status" value="2"/>
</dbReference>
<dbReference type="Pfam" id="PF00460">
    <property type="entry name" value="Flg_bb_rod"/>
    <property type="match status" value="1"/>
</dbReference>
<dbReference type="Pfam" id="PF22638">
    <property type="entry name" value="FlgK_D1"/>
    <property type="match status" value="1"/>
</dbReference>
<dbReference type="PANTHER" id="PTHR30033:SF1">
    <property type="entry name" value="FLAGELLAR HOOK-ASSOCIATED PROTEIN 1"/>
    <property type="match status" value="1"/>
</dbReference>
<keyword evidence="11" id="KW-0966">Cell projection</keyword>
<evidence type="ECO:0000256" key="4">
    <source>
        <dbReference type="ARBA" id="ARBA00022525"/>
    </source>
</evidence>
<keyword evidence="5" id="KW-0975">Bacterial flagellum</keyword>
<feature type="domain" description="Flagellar hook-associated protein 1 D3" evidence="9">
    <location>
        <begin position="559"/>
        <end position="650"/>
    </location>
</feature>
<dbReference type="SUPFAM" id="SSF64518">
    <property type="entry name" value="Phase 1 flagellin"/>
    <property type="match status" value="2"/>
</dbReference>
<evidence type="ECO:0000259" key="8">
    <source>
        <dbReference type="Pfam" id="PF21158"/>
    </source>
</evidence>
<proteinExistence type="inferred from homology"/>
<keyword evidence="4" id="KW-0964">Secreted</keyword>
<evidence type="ECO:0000256" key="2">
    <source>
        <dbReference type="ARBA" id="ARBA00004613"/>
    </source>
</evidence>
<dbReference type="EMBL" id="MLJW01000210">
    <property type="protein sequence ID" value="OIQ93332.1"/>
    <property type="molecule type" value="Genomic_DNA"/>
</dbReference>
<dbReference type="InterPro" id="IPR010930">
    <property type="entry name" value="Flg_bb/hook_C_dom"/>
</dbReference>
<accession>A0A1J5RMN7</accession>
<dbReference type="InterPro" id="IPR053927">
    <property type="entry name" value="FlgK_helical"/>
</dbReference>
<dbReference type="GO" id="GO:0005198">
    <property type="term" value="F:structural molecule activity"/>
    <property type="evidence" value="ECO:0007669"/>
    <property type="project" value="InterPro"/>
</dbReference>
<evidence type="ECO:0000259" key="6">
    <source>
        <dbReference type="Pfam" id="PF00460"/>
    </source>
</evidence>
<keyword evidence="11" id="KW-0969">Cilium</keyword>
<evidence type="ECO:0000259" key="10">
    <source>
        <dbReference type="Pfam" id="PF22638"/>
    </source>
</evidence>
<dbReference type="InterPro" id="IPR019776">
    <property type="entry name" value="Flagellar_basal_body_rod_CS"/>
</dbReference>
<evidence type="ECO:0000259" key="9">
    <source>
        <dbReference type="Pfam" id="PF21159"/>
    </source>
</evidence>
<keyword evidence="11" id="KW-0282">Flagellum</keyword>
<dbReference type="InterPro" id="IPR001444">
    <property type="entry name" value="Flag_bb_rod_N"/>
</dbReference>
<evidence type="ECO:0000259" key="7">
    <source>
        <dbReference type="Pfam" id="PF06429"/>
    </source>
</evidence>
<dbReference type="InterPro" id="IPR049119">
    <property type="entry name" value="FlgK_D2-like"/>
</dbReference>
<feature type="domain" description="Flagellar hook-associated protein FlgK helical" evidence="10">
    <location>
        <begin position="94"/>
        <end position="328"/>
    </location>
</feature>
<name>A0A1J5RMN7_9ZZZZ</name>
<evidence type="ECO:0000256" key="1">
    <source>
        <dbReference type="ARBA" id="ARBA00004365"/>
    </source>
</evidence>
<feature type="domain" description="Flagellar hook-associated protein 1 D2-like" evidence="8">
    <location>
        <begin position="338"/>
        <end position="433"/>
    </location>
</feature>
<comment type="similarity">
    <text evidence="3">Belongs to the flagella basal body rod proteins family.</text>
</comment>
<dbReference type="PROSITE" id="PS00588">
    <property type="entry name" value="FLAGELLA_BB_ROD"/>
    <property type="match status" value="1"/>
</dbReference>
<feature type="domain" description="Flagellar basal body rod protein N-terminal" evidence="6">
    <location>
        <begin position="8"/>
        <end position="35"/>
    </location>
</feature>
<dbReference type="GO" id="GO:0009424">
    <property type="term" value="C:bacterial-type flagellum hook"/>
    <property type="evidence" value="ECO:0007669"/>
    <property type="project" value="InterPro"/>
</dbReference>